<proteinExistence type="inferred from homology"/>
<evidence type="ECO:0000256" key="6">
    <source>
        <dbReference type="ARBA" id="ARBA00022771"/>
    </source>
</evidence>
<feature type="domain" description="C2H2-type" evidence="15">
    <location>
        <begin position="608"/>
        <end position="635"/>
    </location>
</feature>
<comment type="similarity">
    <text evidence="2">Belongs to the krueppel C2H2-type zinc-finger protein family.</text>
</comment>
<dbReference type="InterPro" id="IPR013087">
    <property type="entry name" value="Znf_C2H2_type"/>
</dbReference>
<feature type="domain" description="C2H2-type" evidence="15">
    <location>
        <begin position="115"/>
        <end position="139"/>
    </location>
</feature>
<feature type="region of interest" description="Disordered" evidence="14">
    <location>
        <begin position="518"/>
        <end position="545"/>
    </location>
</feature>
<dbReference type="SMART" id="SM00355">
    <property type="entry name" value="ZnF_C2H2"/>
    <property type="match status" value="4"/>
</dbReference>
<dbReference type="GO" id="GO:0000978">
    <property type="term" value="F:RNA polymerase II cis-regulatory region sequence-specific DNA binding"/>
    <property type="evidence" value="ECO:0007669"/>
    <property type="project" value="TreeGrafter"/>
</dbReference>
<feature type="region of interest" description="Disordered" evidence="14">
    <location>
        <begin position="372"/>
        <end position="392"/>
    </location>
</feature>
<sequence>MSHNSKYCVKKLNKKDTRDLPKIDSFLKKDCDNKGTGNTPVISDENKVTDTVRSRPEQAYISDKEVKDISNEDNNDYLTCGRCLTEFPLKKITQFIEHKKLDCNTQNEESLTPGLLCSSCPQSFMTAVGLLKHAQFTHSLKLFLEVGPYSTGLHQDTHYNVQRNAEDAMVPYTPTPSLSVQNRETFFPSILGAVRELSSDESQPREAVDMTIKHKIPYVEENLEETVDIPNNAPMVLTYDSNGSIETMDVISQEVNQNVEVPQSTFKDTSEDKREILLNQSSAEGDVINDKKCTEPETETCDNEQRESVGDIEDTSTECCTNQKCGVTVIPGSHEKLQKCCYAVAPKKRKRHMEIKHASKYWSSRFGKRRMFSSSSSSSENRPQKLSGKNTGTIYIDLEPETGVVKTSHSSETNERRSTRLTNISNSQDFDFQVSGMQREILPKGANMGQKFSQGSVILGPGTSFSIPVAYTIPAQSSNSALSFHPSENSNQKIKSPGNAIPITSVSSVSNAVVMETTAHQKGSTESSANVESADQNGYHGNQLKQSKLEQYSVDVNSLISMALNQIGSSRGNDKNTDTSNATVDLGSSLDADSRNGRKRRYPTSKPFKCDMCNHAFNQRIHLKKHMSKHTGIKPFKCQQCDYSTVERSHLKVHIRIHTGEKPFKCTYCEYATAQNSTLKIHLKRHHGRQSTANKQLDMQERNDCGKKVSRETFQNHVSRHRAESQSTTGHCETDRTDDLKHSKVDLKDGQK</sequence>
<dbReference type="GO" id="GO:0005634">
    <property type="term" value="C:nucleus"/>
    <property type="evidence" value="ECO:0007669"/>
    <property type="project" value="UniProtKB-SubCell"/>
</dbReference>
<evidence type="ECO:0000256" key="14">
    <source>
        <dbReference type="SAM" id="MobiDB-lite"/>
    </source>
</evidence>
<dbReference type="GO" id="GO:0008270">
    <property type="term" value="F:zinc ion binding"/>
    <property type="evidence" value="ECO:0007669"/>
    <property type="project" value="UniProtKB-KW"/>
</dbReference>
<dbReference type="AlphaFoldDB" id="A0AA88XH67"/>
<dbReference type="SUPFAM" id="SSF57667">
    <property type="entry name" value="beta-beta-alpha zinc fingers"/>
    <property type="match status" value="2"/>
</dbReference>
<evidence type="ECO:0000256" key="13">
    <source>
        <dbReference type="PROSITE-ProRule" id="PRU00042"/>
    </source>
</evidence>
<evidence type="ECO:0000313" key="16">
    <source>
        <dbReference type="EMBL" id="KAK3085271.1"/>
    </source>
</evidence>
<dbReference type="Pfam" id="PF25491">
    <property type="entry name" value="CCHC_BCL-11A"/>
    <property type="match status" value="1"/>
</dbReference>
<feature type="region of interest" description="Disordered" evidence="14">
    <location>
        <begin position="569"/>
        <end position="603"/>
    </location>
</feature>
<dbReference type="InterPro" id="IPR051497">
    <property type="entry name" value="Dev/Hematopoietic_TF"/>
</dbReference>
<protein>
    <recommendedName>
        <fullName evidence="15">C2H2-type domain-containing protein</fullName>
    </recommendedName>
</protein>
<keyword evidence="7" id="KW-0862">Zinc</keyword>
<dbReference type="InterPro" id="IPR056438">
    <property type="entry name" value="Znf-C2H2_CTCF"/>
</dbReference>
<evidence type="ECO:0000256" key="3">
    <source>
        <dbReference type="ARBA" id="ARBA00022499"/>
    </source>
</evidence>
<keyword evidence="17" id="KW-1185">Reference proteome</keyword>
<feature type="compositionally biased region" description="Basic and acidic residues" evidence="14">
    <location>
        <begin position="732"/>
        <end position="752"/>
    </location>
</feature>
<evidence type="ECO:0000256" key="7">
    <source>
        <dbReference type="ARBA" id="ARBA00022833"/>
    </source>
</evidence>
<accession>A0AA88XH67</accession>
<dbReference type="GO" id="GO:0006357">
    <property type="term" value="P:regulation of transcription by RNA polymerase II"/>
    <property type="evidence" value="ECO:0007669"/>
    <property type="project" value="TreeGrafter"/>
</dbReference>
<dbReference type="EMBL" id="VSWD01000012">
    <property type="protein sequence ID" value="KAK3085271.1"/>
    <property type="molecule type" value="Genomic_DNA"/>
</dbReference>
<name>A0AA88XH67_PINIB</name>
<evidence type="ECO:0000256" key="4">
    <source>
        <dbReference type="ARBA" id="ARBA00022723"/>
    </source>
</evidence>
<evidence type="ECO:0000256" key="11">
    <source>
        <dbReference type="ARBA" id="ARBA00023163"/>
    </source>
</evidence>
<comment type="caution">
    <text evidence="16">The sequence shown here is derived from an EMBL/GenBank/DDBJ whole genome shotgun (WGS) entry which is preliminary data.</text>
</comment>
<evidence type="ECO:0000256" key="2">
    <source>
        <dbReference type="ARBA" id="ARBA00006991"/>
    </source>
</evidence>
<keyword evidence="11" id="KW-0804">Transcription</keyword>
<evidence type="ECO:0000256" key="1">
    <source>
        <dbReference type="ARBA" id="ARBA00004123"/>
    </source>
</evidence>
<dbReference type="PROSITE" id="PS50157">
    <property type="entry name" value="ZINC_FINGER_C2H2_2"/>
    <property type="match status" value="4"/>
</dbReference>
<feature type="region of interest" description="Disordered" evidence="14">
    <location>
        <begin position="714"/>
        <end position="752"/>
    </location>
</feature>
<dbReference type="Gene3D" id="3.30.160.60">
    <property type="entry name" value="Classic Zinc Finger"/>
    <property type="match status" value="3"/>
</dbReference>
<evidence type="ECO:0000256" key="8">
    <source>
        <dbReference type="ARBA" id="ARBA00022843"/>
    </source>
</evidence>
<feature type="region of interest" description="Disordered" evidence="14">
    <location>
        <begin position="686"/>
        <end position="705"/>
    </location>
</feature>
<evidence type="ECO:0000313" key="17">
    <source>
        <dbReference type="Proteomes" id="UP001186944"/>
    </source>
</evidence>
<evidence type="ECO:0000256" key="10">
    <source>
        <dbReference type="ARBA" id="ARBA00023125"/>
    </source>
</evidence>
<dbReference type="InterPro" id="IPR057448">
    <property type="entry name" value="BCL-11A_Znf_CCHC"/>
</dbReference>
<gene>
    <name evidence="16" type="ORF">FSP39_000906</name>
</gene>
<evidence type="ECO:0000256" key="5">
    <source>
        <dbReference type="ARBA" id="ARBA00022737"/>
    </source>
</evidence>
<keyword evidence="12" id="KW-0539">Nucleus</keyword>
<keyword evidence="6 13" id="KW-0863">Zinc-finger</keyword>
<dbReference type="PROSITE" id="PS00028">
    <property type="entry name" value="ZINC_FINGER_C2H2_1"/>
    <property type="match status" value="2"/>
</dbReference>
<dbReference type="GO" id="GO:0003700">
    <property type="term" value="F:DNA-binding transcription factor activity"/>
    <property type="evidence" value="ECO:0007669"/>
    <property type="project" value="TreeGrafter"/>
</dbReference>
<keyword evidence="8" id="KW-0832">Ubl conjugation</keyword>
<dbReference type="Pfam" id="PF23611">
    <property type="entry name" value="zf-C2H2_16"/>
    <property type="match status" value="1"/>
</dbReference>
<dbReference type="Proteomes" id="UP001186944">
    <property type="component" value="Unassembled WGS sequence"/>
</dbReference>
<dbReference type="FunFam" id="3.30.160.60:FF:000075">
    <property type="entry name" value="Putative zinc finger protein 536"/>
    <property type="match status" value="1"/>
</dbReference>
<dbReference type="PANTHER" id="PTHR45993:SF6">
    <property type="entry name" value="C2H2-TYPE DOMAIN-CONTAINING PROTEIN"/>
    <property type="match status" value="1"/>
</dbReference>
<evidence type="ECO:0000256" key="12">
    <source>
        <dbReference type="ARBA" id="ARBA00023242"/>
    </source>
</evidence>
<keyword evidence="4" id="KW-0479">Metal-binding</keyword>
<keyword evidence="9" id="KW-0805">Transcription regulation</keyword>
<evidence type="ECO:0000256" key="9">
    <source>
        <dbReference type="ARBA" id="ARBA00023015"/>
    </source>
</evidence>
<dbReference type="InterPro" id="IPR036236">
    <property type="entry name" value="Znf_C2H2_sf"/>
</dbReference>
<keyword evidence="5" id="KW-0677">Repeat</keyword>
<dbReference type="FunFam" id="3.30.160.60:FF:000325">
    <property type="entry name" value="ZFP90 zinc finger protein"/>
    <property type="match status" value="1"/>
</dbReference>
<reference evidence="16" key="1">
    <citation type="submission" date="2019-08" db="EMBL/GenBank/DDBJ databases">
        <title>The improved chromosome-level genome for the pearl oyster Pinctada fucata martensii using PacBio sequencing and Hi-C.</title>
        <authorList>
            <person name="Zheng Z."/>
        </authorList>
    </citation>
    <scope>NUCLEOTIDE SEQUENCE</scope>
    <source>
        <strain evidence="16">ZZ-2019</strain>
        <tissue evidence="16">Adductor muscle</tissue>
    </source>
</reference>
<dbReference type="PANTHER" id="PTHR45993">
    <property type="entry name" value="B-CELL LYMPHOMA/LEUKEMIA 11"/>
    <property type="match status" value="1"/>
</dbReference>
<organism evidence="16 17">
    <name type="scientific">Pinctada imbricata</name>
    <name type="common">Atlantic pearl-oyster</name>
    <name type="synonym">Pinctada martensii</name>
    <dbReference type="NCBI Taxonomy" id="66713"/>
    <lineage>
        <taxon>Eukaryota</taxon>
        <taxon>Metazoa</taxon>
        <taxon>Spiralia</taxon>
        <taxon>Lophotrochozoa</taxon>
        <taxon>Mollusca</taxon>
        <taxon>Bivalvia</taxon>
        <taxon>Autobranchia</taxon>
        <taxon>Pteriomorphia</taxon>
        <taxon>Pterioida</taxon>
        <taxon>Pterioidea</taxon>
        <taxon>Pteriidae</taxon>
        <taxon>Pinctada</taxon>
    </lineage>
</organism>
<evidence type="ECO:0000259" key="15">
    <source>
        <dbReference type="PROSITE" id="PS50157"/>
    </source>
</evidence>
<feature type="domain" description="C2H2-type" evidence="15">
    <location>
        <begin position="636"/>
        <end position="663"/>
    </location>
</feature>
<keyword evidence="10" id="KW-0238">DNA-binding</keyword>
<dbReference type="FunFam" id="3.30.160.60:FF:001629">
    <property type="entry name" value="Uncharacterized protein"/>
    <property type="match status" value="1"/>
</dbReference>
<dbReference type="Pfam" id="PF00096">
    <property type="entry name" value="zf-C2H2"/>
    <property type="match status" value="1"/>
</dbReference>
<feature type="domain" description="C2H2-type" evidence="15">
    <location>
        <begin position="664"/>
        <end position="691"/>
    </location>
</feature>
<comment type="subcellular location">
    <subcellularLocation>
        <location evidence="1">Nucleus</location>
    </subcellularLocation>
</comment>
<keyword evidence="3" id="KW-1017">Isopeptide bond</keyword>